<evidence type="ECO:0000256" key="1">
    <source>
        <dbReference type="SAM" id="MobiDB-lite"/>
    </source>
</evidence>
<dbReference type="PANTHER" id="PTHR22929:SF0">
    <property type="entry name" value="TRANSCRIPTION FACTOR TFIIIB COMPONENT B'' HOMOLOG"/>
    <property type="match status" value="1"/>
</dbReference>
<dbReference type="PANTHER" id="PTHR22929">
    <property type="entry name" value="RNA POLYMERASE III TRANSCRIPTION INITIATION FACTOR B"/>
    <property type="match status" value="1"/>
</dbReference>
<feature type="region of interest" description="Disordered" evidence="1">
    <location>
        <begin position="74"/>
        <end position="181"/>
    </location>
</feature>
<sequence>MRAADEAAAAAAEAAGAVHGVGEGALVLVPQDPASVAAAQQRLLYRKGRGKTIINIEEPIDMEHWSIRNIAKRASAWDRQQEEAKRRDAKKRAQEAAAAAAAAEGEEPDAGAGGAAAAAGGSGAAGPGAIALINSGRQGSGQLSQQQQQQQQAAARSPAAAAATAAGGRSGGGGPGSMAPQLRIAEDGSVILDEGSLVVQAQQADLASFRRVDEGSRYLNSMTYLNRRSNDRWTSSDTELFYKALTIFGTDFTAIAKLFPGRDRRHMKTKFNKESRLHLVRINKAMAGNDLDAQEMADLSAAVQAAVDNENEAEDEPAAAAAGGGSAASGGAASGGGEASGDVRQGSGGSQGQAGERERAGSREGSVGRQQQQQQGRDGGAEEDEGEEAAAAAADVGQHEDGYGAEPGYGYDDDEYSVGW</sequence>
<feature type="compositionally biased region" description="Gly residues" evidence="1">
    <location>
        <begin position="322"/>
        <end position="339"/>
    </location>
</feature>
<name>A0ABY8TJ24_TETOB</name>
<dbReference type="Proteomes" id="UP001244341">
    <property type="component" value="Chromosome 1b"/>
</dbReference>
<proteinExistence type="predicted"/>
<accession>A0ABY8TJ24</accession>
<evidence type="ECO:0000313" key="4">
    <source>
        <dbReference type="Proteomes" id="UP001244341"/>
    </source>
</evidence>
<dbReference type="Gene3D" id="1.20.58.1880">
    <property type="match status" value="1"/>
</dbReference>
<dbReference type="InterPro" id="IPR039467">
    <property type="entry name" value="TFIIIB_B''_Myb"/>
</dbReference>
<evidence type="ECO:0000313" key="3">
    <source>
        <dbReference type="EMBL" id="WIA08393.1"/>
    </source>
</evidence>
<feature type="compositionally biased region" description="Acidic residues" evidence="1">
    <location>
        <begin position="411"/>
        <end position="420"/>
    </location>
</feature>
<dbReference type="CDD" id="cd00167">
    <property type="entry name" value="SANT"/>
    <property type="match status" value="1"/>
</dbReference>
<dbReference type="InterPro" id="IPR009057">
    <property type="entry name" value="Homeodomain-like_sf"/>
</dbReference>
<reference evidence="3 4" key="1">
    <citation type="submission" date="2023-05" db="EMBL/GenBank/DDBJ databases">
        <title>A 100% complete, gapless, phased diploid assembly of the Scenedesmus obliquus UTEX 3031 genome.</title>
        <authorList>
            <person name="Biondi T.C."/>
            <person name="Hanschen E.R."/>
            <person name="Kwon T."/>
            <person name="Eng W."/>
            <person name="Kruse C.P.S."/>
            <person name="Koehler S.I."/>
            <person name="Kunde Y."/>
            <person name="Gleasner C.D."/>
            <person name="You Mak K.T."/>
            <person name="Polle J."/>
            <person name="Hovde B.T."/>
            <person name="Starkenburg S.R."/>
        </authorList>
    </citation>
    <scope>NUCLEOTIDE SEQUENCE [LARGE SCALE GENOMIC DNA]</scope>
    <source>
        <strain evidence="3 4">DOE0152z</strain>
    </source>
</reference>
<gene>
    <name evidence="3" type="ORF">OEZ85_007832</name>
</gene>
<feature type="compositionally biased region" description="Low complexity" evidence="1">
    <location>
        <begin position="135"/>
        <end position="167"/>
    </location>
</feature>
<dbReference type="EMBL" id="CP126208">
    <property type="protein sequence ID" value="WIA08393.1"/>
    <property type="molecule type" value="Genomic_DNA"/>
</dbReference>
<protein>
    <recommendedName>
        <fullName evidence="2">Transcription factor TFIIIB component B'' Myb domain-containing protein</fullName>
    </recommendedName>
</protein>
<feature type="region of interest" description="Disordered" evidence="1">
    <location>
        <begin position="307"/>
        <end position="420"/>
    </location>
</feature>
<feature type="domain" description="Transcription factor TFIIIB component B'' Myb" evidence="2">
    <location>
        <begin position="223"/>
        <end position="300"/>
    </location>
</feature>
<feature type="compositionally biased region" description="Basic and acidic residues" evidence="1">
    <location>
        <begin position="75"/>
        <end position="94"/>
    </location>
</feature>
<feature type="compositionally biased region" description="Low complexity" evidence="1">
    <location>
        <begin position="363"/>
        <end position="376"/>
    </location>
</feature>
<dbReference type="SUPFAM" id="SSF46689">
    <property type="entry name" value="Homeodomain-like"/>
    <property type="match status" value="1"/>
</dbReference>
<dbReference type="Pfam" id="PF15963">
    <property type="entry name" value="Myb_DNA-bind_7"/>
    <property type="match status" value="1"/>
</dbReference>
<dbReference type="InterPro" id="IPR001005">
    <property type="entry name" value="SANT/Myb"/>
</dbReference>
<evidence type="ECO:0000259" key="2">
    <source>
        <dbReference type="Pfam" id="PF15963"/>
    </source>
</evidence>
<organism evidence="3 4">
    <name type="scientific">Tetradesmus obliquus</name>
    <name type="common">Green alga</name>
    <name type="synonym">Acutodesmus obliquus</name>
    <dbReference type="NCBI Taxonomy" id="3088"/>
    <lineage>
        <taxon>Eukaryota</taxon>
        <taxon>Viridiplantae</taxon>
        <taxon>Chlorophyta</taxon>
        <taxon>core chlorophytes</taxon>
        <taxon>Chlorophyceae</taxon>
        <taxon>CS clade</taxon>
        <taxon>Sphaeropleales</taxon>
        <taxon>Scenedesmaceae</taxon>
        <taxon>Tetradesmus</taxon>
    </lineage>
</organism>
<keyword evidence="4" id="KW-1185">Reference proteome</keyword>